<feature type="region of interest" description="Disordered" evidence="1">
    <location>
        <begin position="43"/>
        <end position="103"/>
    </location>
</feature>
<dbReference type="InterPro" id="IPR052374">
    <property type="entry name" value="SERAC1"/>
</dbReference>
<proteinExistence type="predicted"/>
<dbReference type="Proteomes" id="UP000223968">
    <property type="component" value="Unassembled WGS sequence"/>
</dbReference>
<dbReference type="AlphaFoldDB" id="A0A2B7XAR3"/>
<dbReference type="SUPFAM" id="SSF53474">
    <property type="entry name" value="alpha/beta-Hydrolases"/>
    <property type="match status" value="1"/>
</dbReference>
<dbReference type="PANTHER" id="PTHR48182:SF3">
    <property type="entry name" value="DUF676 DOMAIN-CONTAINING PROTEIN"/>
    <property type="match status" value="1"/>
</dbReference>
<feature type="compositionally biased region" description="Basic and acidic residues" evidence="1">
    <location>
        <begin position="215"/>
        <end position="226"/>
    </location>
</feature>
<organism evidence="2 3">
    <name type="scientific">Helicocarpus griseus UAMH5409</name>
    <dbReference type="NCBI Taxonomy" id="1447875"/>
    <lineage>
        <taxon>Eukaryota</taxon>
        <taxon>Fungi</taxon>
        <taxon>Dikarya</taxon>
        <taxon>Ascomycota</taxon>
        <taxon>Pezizomycotina</taxon>
        <taxon>Eurotiomycetes</taxon>
        <taxon>Eurotiomycetidae</taxon>
        <taxon>Onygenales</taxon>
        <taxon>Ajellomycetaceae</taxon>
        <taxon>Helicocarpus</taxon>
    </lineage>
</organism>
<dbReference type="EMBL" id="PDNB01000099">
    <property type="protein sequence ID" value="PGH08734.1"/>
    <property type="molecule type" value="Genomic_DNA"/>
</dbReference>
<dbReference type="InterPro" id="IPR029058">
    <property type="entry name" value="AB_hydrolase_fold"/>
</dbReference>
<feature type="compositionally biased region" description="Polar residues" evidence="1">
    <location>
        <begin position="227"/>
        <end position="242"/>
    </location>
</feature>
<protein>
    <recommendedName>
        <fullName evidence="4">DUF676 domain-containing protein</fullName>
    </recommendedName>
</protein>
<feature type="compositionally biased region" description="Basic and acidic residues" evidence="1">
    <location>
        <begin position="183"/>
        <end position="193"/>
    </location>
</feature>
<comment type="caution">
    <text evidence="2">The sequence shown here is derived from an EMBL/GenBank/DDBJ whole genome shotgun (WGS) entry which is preliminary data.</text>
</comment>
<dbReference type="PANTHER" id="PTHR48182">
    <property type="entry name" value="PROTEIN SERAC1"/>
    <property type="match status" value="1"/>
</dbReference>
<evidence type="ECO:0000313" key="3">
    <source>
        <dbReference type="Proteomes" id="UP000223968"/>
    </source>
</evidence>
<reference evidence="2 3" key="1">
    <citation type="submission" date="2017-10" db="EMBL/GenBank/DDBJ databases">
        <title>Comparative genomics in systemic dimorphic fungi from Ajellomycetaceae.</title>
        <authorList>
            <person name="Munoz J.F."/>
            <person name="Mcewen J.G."/>
            <person name="Clay O.K."/>
            <person name="Cuomo C.A."/>
        </authorList>
    </citation>
    <scope>NUCLEOTIDE SEQUENCE [LARGE SCALE GENOMIC DNA]</scope>
    <source>
        <strain evidence="2 3">UAMH5409</strain>
    </source>
</reference>
<sequence>MKGFTAVLEEMANTNSDAFNGYEENTQPDPILPLTAKIYPRSSETIAHHSPPVPESIGPLGKHGGSSSPLRDLFFERNGPSRNSTIAQSGKHEINRPANSSTEVQKNLATKTKHWVTELLRPKDLAHEKSQVANGNHVEAEKEVHGEVQLPDLDGLGDEAWVWHMHPDKGSVPMDSIGRRGRHDTDVESDARSPVRTARSRSGSSRRRGQSRSVDPNRKTEGRRTEPSVNIIASNDGTSSQLLPEPTSDGKNAINREQGFRPDSYTASRRRPRVANEGVRWLQDEDMLPAAIPNARILALTYPKFSPSAVLRWGKYCDEVASKLLIDLEKFRGFQYGPTPVIYIGHGFGGIMLQKALVLLSRMEDPAMLRFRDSTAGFLFLNTPFPFSNEAISKNRRLFPGQNRRQQSIINTLDGPQGGKFEYGKLWQAFDRERRQQKIQF</sequence>
<name>A0A2B7XAR3_9EURO</name>
<evidence type="ECO:0000256" key="1">
    <source>
        <dbReference type="SAM" id="MobiDB-lite"/>
    </source>
</evidence>
<feature type="region of interest" description="Disordered" evidence="1">
    <location>
        <begin position="167"/>
        <end position="271"/>
    </location>
</feature>
<keyword evidence="3" id="KW-1185">Reference proteome</keyword>
<evidence type="ECO:0000313" key="2">
    <source>
        <dbReference type="EMBL" id="PGH08734.1"/>
    </source>
</evidence>
<evidence type="ECO:0008006" key="4">
    <source>
        <dbReference type="Google" id="ProtNLM"/>
    </source>
</evidence>
<dbReference type="OrthoDB" id="4207253at2759"/>
<accession>A0A2B7XAR3</accession>
<gene>
    <name evidence="2" type="ORF">AJ79_05925</name>
</gene>